<keyword evidence="1" id="KW-0040">ANK repeat</keyword>
<protein>
    <recommendedName>
        <fullName evidence="4">Ankyrin</fullName>
    </recommendedName>
</protein>
<comment type="caution">
    <text evidence="2">The sequence shown here is derived from an EMBL/GenBank/DDBJ whole genome shotgun (WGS) entry which is preliminary data.</text>
</comment>
<dbReference type="PROSITE" id="PS50088">
    <property type="entry name" value="ANK_REPEAT"/>
    <property type="match status" value="4"/>
</dbReference>
<evidence type="ECO:0000313" key="2">
    <source>
        <dbReference type="EMBL" id="KAF1696002.1"/>
    </source>
</evidence>
<evidence type="ECO:0000256" key="1">
    <source>
        <dbReference type="PROSITE-ProRule" id="PRU00023"/>
    </source>
</evidence>
<evidence type="ECO:0008006" key="4">
    <source>
        <dbReference type="Google" id="ProtNLM"/>
    </source>
</evidence>
<dbReference type="SUPFAM" id="SSF48403">
    <property type="entry name" value="Ankyrin repeat"/>
    <property type="match status" value="1"/>
</dbReference>
<organism evidence="2 3">
    <name type="scientific">Pseudoxanthomonas daejeonensis</name>
    <dbReference type="NCBI Taxonomy" id="266062"/>
    <lineage>
        <taxon>Bacteria</taxon>
        <taxon>Pseudomonadati</taxon>
        <taxon>Pseudomonadota</taxon>
        <taxon>Gammaproteobacteria</taxon>
        <taxon>Lysobacterales</taxon>
        <taxon>Lysobacteraceae</taxon>
        <taxon>Pseudoxanthomonas</taxon>
    </lineage>
</organism>
<feature type="repeat" description="ANK" evidence="1">
    <location>
        <begin position="109"/>
        <end position="143"/>
    </location>
</feature>
<reference evidence="2 3" key="1">
    <citation type="submission" date="2017-10" db="EMBL/GenBank/DDBJ databases">
        <title>Whole genome sequencing of members of genus Pseudoxanthomonas.</title>
        <authorList>
            <person name="Kumar S."/>
            <person name="Bansal K."/>
            <person name="Kaur A."/>
            <person name="Patil P."/>
            <person name="Sharma S."/>
            <person name="Patil P.B."/>
        </authorList>
    </citation>
    <scope>NUCLEOTIDE SEQUENCE [LARGE SCALE GENOMIC DNA]</scope>
    <source>
        <strain evidence="2 3">DSM 17801</strain>
    </source>
</reference>
<dbReference type="PANTHER" id="PTHR24118">
    <property type="entry name" value="POTE ANKYRIN DOMAIN"/>
    <property type="match status" value="1"/>
</dbReference>
<dbReference type="Proteomes" id="UP000788419">
    <property type="component" value="Unassembled WGS sequence"/>
</dbReference>
<gene>
    <name evidence="2" type="ORF">CSC65_05765</name>
</gene>
<name>A0ABQ6Z962_9GAMM</name>
<dbReference type="Gene3D" id="1.25.40.20">
    <property type="entry name" value="Ankyrin repeat-containing domain"/>
    <property type="match status" value="2"/>
</dbReference>
<feature type="repeat" description="ANK" evidence="1">
    <location>
        <begin position="43"/>
        <end position="75"/>
    </location>
</feature>
<dbReference type="PANTHER" id="PTHR24118:SF99">
    <property type="entry name" value="POTE ANKYRIN DOMAIN FAMILY MEMBER 3C-RELATED"/>
    <property type="match status" value="1"/>
</dbReference>
<evidence type="ECO:0000313" key="3">
    <source>
        <dbReference type="Proteomes" id="UP000788419"/>
    </source>
</evidence>
<dbReference type="InterPro" id="IPR036770">
    <property type="entry name" value="Ankyrin_rpt-contain_sf"/>
</dbReference>
<keyword evidence="3" id="KW-1185">Reference proteome</keyword>
<dbReference type="Pfam" id="PF12796">
    <property type="entry name" value="Ank_2"/>
    <property type="match status" value="1"/>
</dbReference>
<proteinExistence type="predicted"/>
<dbReference type="SMART" id="SM00248">
    <property type="entry name" value="ANK"/>
    <property type="match status" value="5"/>
</dbReference>
<feature type="repeat" description="ANK" evidence="1">
    <location>
        <begin position="76"/>
        <end position="108"/>
    </location>
</feature>
<dbReference type="EMBL" id="PDWN01000004">
    <property type="protein sequence ID" value="KAF1696002.1"/>
    <property type="molecule type" value="Genomic_DNA"/>
</dbReference>
<feature type="repeat" description="ANK" evidence="1">
    <location>
        <begin position="144"/>
        <end position="176"/>
    </location>
</feature>
<sequence length="248" mass="26914">MHVNERQQKQCNKALTDALQGGDLEDVEWALEQGAKLTALDRLGRPVLAIAVVHGPPGSVDLLIARGADVNARTKDGGQLIHHAVMMGNLDNCRSLLAAGADARSVESDGYTPLHWVAHAPTNRKELVDLLVRQGADIHAQDERGNTPLHNAARHSNGEVAQALLAHGADMEALNQKGEAPRQVFAKFLPFPGTLDAKKVFEAYDRQIQLQQVAQQSRPDDLDASEARVGSLADVDEIQARRGRGRMM</sequence>
<dbReference type="InterPro" id="IPR002110">
    <property type="entry name" value="Ankyrin_rpt"/>
</dbReference>
<accession>A0ABQ6Z962</accession>
<dbReference type="PROSITE" id="PS50297">
    <property type="entry name" value="ANK_REP_REGION"/>
    <property type="match status" value="2"/>
</dbReference>